<feature type="non-terminal residue" evidence="1">
    <location>
        <position position="1"/>
    </location>
</feature>
<keyword evidence="1" id="KW-0808">Transferase</keyword>
<dbReference type="Proteomes" id="UP000265520">
    <property type="component" value="Unassembled WGS sequence"/>
</dbReference>
<proteinExistence type="predicted"/>
<organism evidence="1 2">
    <name type="scientific">Trifolium medium</name>
    <dbReference type="NCBI Taxonomy" id="97028"/>
    <lineage>
        <taxon>Eukaryota</taxon>
        <taxon>Viridiplantae</taxon>
        <taxon>Streptophyta</taxon>
        <taxon>Embryophyta</taxon>
        <taxon>Tracheophyta</taxon>
        <taxon>Spermatophyta</taxon>
        <taxon>Magnoliopsida</taxon>
        <taxon>eudicotyledons</taxon>
        <taxon>Gunneridae</taxon>
        <taxon>Pentapetalae</taxon>
        <taxon>rosids</taxon>
        <taxon>fabids</taxon>
        <taxon>Fabales</taxon>
        <taxon>Fabaceae</taxon>
        <taxon>Papilionoideae</taxon>
        <taxon>50 kb inversion clade</taxon>
        <taxon>NPAAA clade</taxon>
        <taxon>Hologalegina</taxon>
        <taxon>IRL clade</taxon>
        <taxon>Trifolieae</taxon>
        <taxon>Trifolium</taxon>
    </lineage>
</organism>
<dbReference type="AlphaFoldDB" id="A0A392R8E9"/>
<name>A0A392R8E9_9FABA</name>
<dbReference type="GO" id="GO:0003964">
    <property type="term" value="F:RNA-directed DNA polymerase activity"/>
    <property type="evidence" value="ECO:0007669"/>
    <property type="project" value="UniProtKB-KW"/>
</dbReference>
<protein>
    <submittedName>
        <fullName evidence="1">Putative non-LTR retroelement reverse transcriptase related protein</fullName>
    </submittedName>
</protein>
<evidence type="ECO:0000313" key="1">
    <source>
        <dbReference type="EMBL" id="MCI32136.1"/>
    </source>
</evidence>
<accession>A0A392R8E9</accession>
<feature type="non-terminal residue" evidence="1">
    <location>
        <position position="115"/>
    </location>
</feature>
<reference evidence="1 2" key="1">
    <citation type="journal article" date="2018" name="Front. Plant Sci.">
        <title>Red Clover (Trifolium pratense) and Zigzag Clover (T. medium) - A Picture of Genomic Similarities and Differences.</title>
        <authorList>
            <person name="Dluhosova J."/>
            <person name="Istvanek J."/>
            <person name="Nedelnik J."/>
            <person name="Repkova J."/>
        </authorList>
    </citation>
    <scope>NUCLEOTIDE SEQUENCE [LARGE SCALE GENOMIC DNA]</scope>
    <source>
        <strain evidence="2">cv. 10/8</strain>
        <tissue evidence="1">Leaf</tissue>
    </source>
</reference>
<evidence type="ECO:0000313" key="2">
    <source>
        <dbReference type="Proteomes" id="UP000265520"/>
    </source>
</evidence>
<dbReference type="PANTHER" id="PTHR36617">
    <property type="entry name" value="PROTEIN, PUTATIVE-RELATED"/>
    <property type="match status" value="1"/>
</dbReference>
<dbReference type="EMBL" id="LXQA010192977">
    <property type="protein sequence ID" value="MCI32136.1"/>
    <property type="molecule type" value="Genomic_DNA"/>
</dbReference>
<keyword evidence="1" id="KW-0695">RNA-directed DNA polymerase</keyword>
<keyword evidence="2" id="KW-1185">Reference proteome</keyword>
<comment type="caution">
    <text evidence="1">The sequence shown here is derived from an EMBL/GenBank/DDBJ whole genome shotgun (WGS) entry which is preliminary data.</text>
</comment>
<dbReference type="PANTHER" id="PTHR36617:SF5">
    <property type="entry name" value="OS05G0421675 PROTEIN"/>
    <property type="match status" value="1"/>
</dbReference>
<sequence length="115" mass="13318">VLAARYGVERGRLREGGRYGSSWWREIMRIRDGVGDIGGGWFGECVSKKVGAGSDTFFWTDPWLEGIPLRERFRRLFDLAENKSSTAADMCLLGWEAGWGAWVWQRQLRVWEEEM</sequence>
<keyword evidence="1" id="KW-0548">Nucleotidyltransferase</keyword>